<dbReference type="SUPFAM" id="SSF89919">
    <property type="entry name" value="Ribosome-binding factor A, RbfA"/>
    <property type="match status" value="1"/>
</dbReference>
<dbReference type="InterPro" id="IPR015946">
    <property type="entry name" value="KH_dom-like_a/b"/>
</dbReference>
<dbReference type="GO" id="GO:0006364">
    <property type="term" value="P:rRNA processing"/>
    <property type="evidence" value="ECO:0007669"/>
    <property type="project" value="InterPro"/>
</dbReference>
<accession>A0A381RL38</accession>
<dbReference type="InterPro" id="IPR023799">
    <property type="entry name" value="RbfA_dom_sf"/>
</dbReference>
<evidence type="ECO:0008006" key="2">
    <source>
        <dbReference type="Google" id="ProtNLM"/>
    </source>
</evidence>
<dbReference type="NCBIfam" id="TIGR00082">
    <property type="entry name" value="rbfA"/>
    <property type="match status" value="1"/>
</dbReference>
<dbReference type="PANTHER" id="PTHR33515">
    <property type="entry name" value="RIBOSOME-BINDING FACTOR A, CHLOROPLASTIC-RELATED"/>
    <property type="match status" value="1"/>
</dbReference>
<reference evidence="1" key="1">
    <citation type="submission" date="2018-05" db="EMBL/GenBank/DDBJ databases">
        <authorList>
            <person name="Lanie J.A."/>
            <person name="Ng W.-L."/>
            <person name="Kazmierczak K.M."/>
            <person name="Andrzejewski T.M."/>
            <person name="Davidsen T.M."/>
            <person name="Wayne K.J."/>
            <person name="Tettelin H."/>
            <person name="Glass J.I."/>
            <person name="Rusch D."/>
            <person name="Podicherti R."/>
            <person name="Tsui H.-C.T."/>
            <person name="Winkler M.E."/>
        </authorList>
    </citation>
    <scope>NUCLEOTIDE SEQUENCE</scope>
</reference>
<evidence type="ECO:0000313" key="1">
    <source>
        <dbReference type="EMBL" id="SUZ91669.1"/>
    </source>
</evidence>
<name>A0A381RL38_9ZZZZ</name>
<dbReference type="GO" id="GO:0043024">
    <property type="term" value="F:ribosomal small subunit binding"/>
    <property type="evidence" value="ECO:0007669"/>
    <property type="project" value="TreeGrafter"/>
</dbReference>
<organism evidence="1">
    <name type="scientific">marine metagenome</name>
    <dbReference type="NCBI Taxonomy" id="408172"/>
    <lineage>
        <taxon>unclassified sequences</taxon>
        <taxon>metagenomes</taxon>
        <taxon>ecological metagenomes</taxon>
    </lineage>
</organism>
<dbReference type="AlphaFoldDB" id="A0A381RL38"/>
<dbReference type="GO" id="GO:0005829">
    <property type="term" value="C:cytosol"/>
    <property type="evidence" value="ECO:0007669"/>
    <property type="project" value="TreeGrafter"/>
</dbReference>
<dbReference type="Pfam" id="PF02033">
    <property type="entry name" value="RBFA"/>
    <property type="match status" value="1"/>
</dbReference>
<dbReference type="InterPro" id="IPR000238">
    <property type="entry name" value="RbfA"/>
</dbReference>
<dbReference type="Gene3D" id="3.30.300.20">
    <property type="match status" value="1"/>
</dbReference>
<dbReference type="PANTHER" id="PTHR33515:SF1">
    <property type="entry name" value="RIBOSOME-BINDING FACTOR A, CHLOROPLASTIC-RELATED"/>
    <property type="match status" value="1"/>
</dbReference>
<sequence length="131" mass="14724">MKKTGRSSFSTLVQRRLSEILLFESKDPRFKKVTISRVEAAPNMSYARVHVTIFPSTGQQELVDSLNKAAGFFSIQLGKVLKTRNTPQLTFVYDAGFDHSDEIEILLRSVLPKDSDQSQESDLDLNAETAE</sequence>
<dbReference type="HAMAP" id="MF_00003">
    <property type="entry name" value="RbfA"/>
    <property type="match status" value="1"/>
</dbReference>
<proteinExistence type="inferred from homology"/>
<gene>
    <name evidence="1" type="ORF">METZ01_LOCUS44523</name>
</gene>
<protein>
    <recommendedName>
        <fullName evidence="2">Ribosome-binding factor A</fullName>
    </recommendedName>
</protein>
<dbReference type="EMBL" id="UINC01001994">
    <property type="protein sequence ID" value="SUZ91669.1"/>
    <property type="molecule type" value="Genomic_DNA"/>
</dbReference>